<evidence type="ECO:0000313" key="1">
    <source>
        <dbReference type="EMBL" id="OMP12894.1"/>
    </source>
</evidence>
<dbReference type="EMBL" id="AWUE01002176">
    <property type="protein sequence ID" value="OMP14075.1"/>
    <property type="molecule type" value="Genomic_DNA"/>
</dbReference>
<protein>
    <submittedName>
        <fullName evidence="2">Uncharacterized protein</fullName>
    </submittedName>
</protein>
<accession>A0A1R3L3Z8</accession>
<dbReference type="AlphaFoldDB" id="A0A1R3L3Z8"/>
<keyword evidence="3" id="KW-1185">Reference proteome</keyword>
<gene>
    <name evidence="2" type="ORF">COLO4_00335</name>
    <name evidence="1" type="ORF">COLO4_02621</name>
</gene>
<organism evidence="2 3">
    <name type="scientific">Corchorus olitorius</name>
    <dbReference type="NCBI Taxonomy" id="93759"/>
    <lineage>
        <taxon>Eukaryota</taxon>
        <taxon>Viridiplantae</taxon>
        <taxon>Streptophyta</taxon>
        <taxon>Embryophyta</taxon>
        <taxon>Tracheophyta</taxon>
        <taxon>Spermatophyta</taxon>
        <taxon>Magnoliopsida</taxon>
        <taxon>eudicotyledons</taxon>
        <taxon>Gunneridae</taxon>
        <taxon>Pentapetalae</taxon>
        <taxon>rosids</taxon>
        <taxon>malvids</taxon>
        <taxon>Malvales</taxon>
        <taxon>Malvaceae</taxon>
        <taxon>Grewioideae</taxon>
        <taxon>Apeibeae</taxon>
        <taxon>Corchorus</taxon>
    </lineage>
</organism>
<dbReference type="EMBL" id="AWUE01005697">
    <property type="protein sequence ID" value="OMP12894.1"/>
    <property type="molecule type" value="Genomic_DNA"/>
</dbReference>
<proteinExistence type="predicted"/>
<name>A0A1R3L3Z8_9ROSI</name>
<evidence type="ECO:0000313" key="2">
    <source>
        <dbReference type="EMBL" id="OMP14075.1"/>
    </source>
</evidence>
<sequence length="62" mass="6695">MWPAGQSQYRIKQSSAPNEASIQIAVLHSFVKGAMVGTEAALTQEGPPYVRVKTPIKTYSAC</sequence>
<dbReference type="Proteomes" id="UP000187203">
    <property type="component" value="Unassembled WGS sequence"/>
</dbReference>
<evidence type="ECO:0000313" key="3">
    <source>
        <dbReference type="Proteomes" id="UP000187203"/>
    </source>
</evidence>
<comment type="caution">
    <text evidence="2">The sequence shown here is derived from an EMBL/GenBank/DDBJ whole genome shotgun (WGS) entry which is preliminary data.</text>
</comment>
<reference evidence="2" key="3">
    <citation type="journal article" date="2017" name="Nat. Plants">
        <title>Comparative genomics of two jute species and insight into fibre biogenesis.</title>
        <authorList>
            <person name="Islam M.S."/>
            <person name="Saito J.A."/>
            <person name="Emdad E.M."/>
            <person name="Ahmed B."/>
            <person name="Islam M.M."/>
            <person name="Halim A."/>
            <person name="Hossen Q.M."/>
            <person name="Hossain M.Z."/>
            <person name="Ahmed R."/>
            <person name="Hossain M.S."/>
            <person name="Kabir S.M."/>
            <person name="Khan M.S."/>
            <person name="Khan M.M."/>
            <person name="Hasan R."/>
            <person name="Aktar N."/>
            <person name="Honi U."/>
            <person name="Islam R."/>
            <person name="Rashid M.M."/>
            <person name="Wan X."/>
            <person name="Hou S."/>
            <person name="Haque T."/>
            <person name="Azam M.S."/>
            <person name="Moosa M.M."/>
            <person name="Elias S.M."/>
            <person name="Hasan A.M."/>
            <person name="Mahmood N."/>
            <person name="Shafiuddin M."/>
            <person name="Shahid S."/>
            <person name="Shommu N.S."/>
            <person name="Jahan S."/>
            <person name="Roy S."/>
            <person name="Chowdhury A."/>
            <person name="Akhand A.I."/>
            <person name="Nisho G.M."/>
            <person name="Uddin K.S."/>
            <person name="Rabeya T."/>
            <person name="Hoque S.M."/>
            <person name="Snigdha A.R."/>
            <person name="Mortoza S."/>
            <person name="Matin S.A."/>
            <person name="Islam M.K."/>
            <person name="Lashkar M.Z."/>
            <person name="Zaman M."/>
            <person name="Yuryev A."/>
            <person name="Uddin M.K."/>
            <person name="Rahman M.S."/>
            <person name="Haque M.S."/>
            <person name="Alam M.M."/>
            <person name="Khan H."/>
            <person name="Alam M."/>
        </authorList>
    </citation>
    <scope>NUCLEOTIDE SEQUENCE</scope>
    <source>
        <tissue evidence="2">Whole seedlings</tissue>
    </source>
</reference>
<reference evidence="3" key="1">
    <citation type="submission" date="2013-09" db="EMBL/GenBank/DDBJ databases">
        <title>Corchorus olitorius genome sequencing.</title>
        <authorList>
            <person name="Alam M."/>
            <person name="Haque M.S."/>
            <person name="Islam M.S."/>
            <person name="Emdad E.M."/>
            <person name="Islam M.M."/>
            <person name="Ahmed B."/>
            <person name="Halim A."/>
            <person name="Hossen Q.M.M."/>
            <person name="Hossain M.Z."/>
            <person name="Ahmed R."/>
            <person name="Khan M.M."/>
            <person name="Islam R."/>
            <person name="Rashid M.M."/>
            <person name="Khan S.A."/>
            <person name="Rahman M.S."/>
            <person name="Alam M."/>
            <person name="Yahiya A.S."/>
            <person name="Khan M.S."/>
            <person name="Azam M.S."/>
            <person name="Haque T."/>
            <person name="Lashkar M.Z.H."/>
            <person name="Akhand A.I."/>
            <person name="Morshed G."/>
            <person name="Roy S."/>
            <person name="Uddin K.S."/>
            <person name="Rabeya T."/>
            <person name="Hossain A.S."/>
            <person name="Chowdhury A."/>
            <person name="Snigdha A.R."/>
            <person name="Mortoza M.S."/>
            <person name="Matin S.A."/>
            <person name="Hoque S.M.E."/>
            <person name="Islam M.K."/>
            <person name="Roy D.K."/>
            <person name="Haider R."/>
            <person name="Moosa M.M."/>
            <person name="Elias S.M."/>
            <person name="Hasan A.M."/>
            <person name="Jahan S."/>
            <person name="Shafiuddin M."/>
            <person name="Mahmood N."/>
            <person name="Shommy N.S."/>
        </authorList>
    </citation>
    <scope>NUCLEOTIDE SEQUENCE [LARGE SCALE GENOMIC DNA]</scope>
    <source>
        <strain evidence="3">cv. O-4</strain>
    </source>
</reference>
<reference evidence="2" key="2">
    <citation type="submission" date="2013-09" db="EMBL/GenBank/DDBJ databases">
        <authorList>
            <person name="Alam M."/>
            <person name="Haque M.S."/>
            <person name="Islam M.S."/>
            <person name="Emdad E.M."/>
            <person name="Islam M.M."/>
            <person name="Ahmed B."/>
            <person name="Halim A."/>
            <person name="Hossen Q.M.M."/>
            <person name="Hossain M.Z."/>
            <person name="Ahmed R."/>
            <person name="Khan M.M."/>
            <person name="Islam R."/>
            <person name="Rashid M.M."/>
            <person name="Khan S.A."/>
            <person name="Rahman M.S."/>
            <person name="Alam M."/>
            <person name="Yahiya A.S."/>
            <person name="Khan M.S."/>
            <person name="Azam M.S."/>
            <person name="Haque T."/>
            <person name="Lashkar M.Z.H."/>
            <person name="Akhand A.I."/>
            <person name="Morshed G."/>
            <person name="Roy S."/>
            <person name="Uddin K.S."/>
            <person name="Rabeya T."/>
            <person name="Hossain A.S."/>
            <person name="Chowdhury A."/>
            <person name="Snigdha A.R."/>
            <person name="Mortoza M.S."/>
            <person name="Matin S.A."/>
            <person name="Hoque S.M.E."/>
            <person name="Islam M.K."/>
            <person name="Roy D.K."/>
            <person name="Haider R."/>
            <person name="Moosa M.M."/>
            <person name="Elias S.M."/>
            <person name="Hasan A.M."/>
            <person name="Jahan S."/>
            <person name="Shafiuddin M."/>
            <person name="Mahmood N."/>
            <person name="Shommy N.S."/>
        </authorList>
    </citation>
    <scope>NUCLEOTIDE SEQUENCE</scope>
    <source>
        <tissue evidence="2">Whole seedlings</tissue>
    </source>
</reference>